<keyword evidence="3" id="KW-1185">Reference proteome</keyword>
<dbReference type="AlphaFoldDB" id="A0A2G5BG97"/>
<name>A0A2G5BG97_COERN</name>
<protein>
    <submittedName>
        <fullName evidence="2">Uncharacterized protein</fullName>
    </submittedName>
</protein>
<reference evidence="2 3" key="1">
    <citation type="journal article" date="2015" name="Genome Biol. Evol.">
        <title>Phylogenomic analyses indicate that early fungi evolved digesting cell walls of algal ancestors of land plants.</title>
        <authorList>
            <person name="Chang Y."/>
            <person name="Wang S."/>
            <person name="Sekimoto S."/>
            <person name="Aerts A.L."/>
            <person name="Choi C."/>
            <person name="Clum A."/>
            <person name="LaButti K.M."/>
            <person name="Lindquist E.A."/>
            <person name="Yee Ngan C."/>
            <person name="Ohm R.A."/>
            <person name="Salamov A.A."/>
            <person name="Grigoriev I.V."/>
            <person name="Spatafora J.W."/>
            <person name="Berbee M.L."/>
        </authorList>
    </citation>
    <scope>NUCLEOTIDE SEQUENCE [LARGE SCALE GENOMIC DNA]</scope>
    <source>
        <strain evidence="2 3">NRRL 1564</strain>
    </source>
</reference>
<sequence length="112" mass="11853">MAYSFGTNFIVSAAAVIFSLALSAKATHAPHASHMHQCRGFTGVGAYGGAYPYGNFGYGYGIGFPYASSFTNAFNADNSYANYNDDTLYINDKDATTANSNVNSYNNANVIG</sequence>
<evidence type="ECO:0000313" key="2">
    <source>
        <dbReference type="EMBL" id="PIA17727.1"/>
    </source>
</evidence>
<dbReference type="EMBL" id="KZ303493">
    <property type="protein sequence ID" value="PIA17727.1"/>
    <property type="molecule type" value="Genomic_DNA"/>
</dbReference>
<proteinExistence type="predicted"/>
<accession>A0A2G5BG97</accession>
<evidence type="ECO:0000313" key="3">
    <source>
        <dbReference type="Proteomes" id="UP000242474"/>
    </source>
</evidence>
<feature type="signal peptide" evidence="1">
    <location>
        <begin position="1"/>
        <end position="26"/>
    </location>
</feature>
<dbReference type="Proteomes" id="UP000242474">
    <property type="component" value="Unassembled WGS sequence"/>
</dbReference>
<keyword evidence="1" id="KW-0732">Signal</keyword>
<feature type="chain" id="PRO_5013612997" evidence="1">
    <location>
        <begin position="27"/>
        <end position="112"/>
    </location>
</feature>
<organism evidence="2 3">
    <name type="scientific">Coemansia reversa (strain ATCC 12441 / NRRL 1564)</name>
    <dbReference type="NCBI Taxonomy" id="763665"/>
    <lineage>
        <taxon>Eukaryota</taxon>
        <taxon>Fungi</taxon>
        <taxon>Fungi incertae sedis</taxon>
        <taxon>Zoopagomycota</taxon>
        <taxon>Kickxellomycotina</taxon>
        <taxon>Kickxellomycetes</taxon>
        <taxon>Kickxellales</taxon>
        <taxon>Kickxellaceae</taxon>
        <taxon>Coemansia</taxon>
    </lineage>
</organism>
<gene>
    <name evidence="2" type="ORF">COEREDRAFT_7317</name>
</gene>
<evidence type="ECO:0000256" key="1">
    <source>
        <dbReference type="SAM" id="SignalP"/>
    </source>
</evidence>